<dbReference type="NCBIfam" id="NF001464">
    <property type="entry name" value="PRK00321.1-5"/>
    <property type="match status" value="1"/>
</dbReference>
<name>A0A545TNX3_9GAMM</name>
<dbReference type="GO" id="GO:0003690">
    <property type="term" value="F:double-stranded DNA binding"/>
    <property type="evidence" value="ECO:0007669"/>
    <property type="project" value="TreeGrafter"/>
</dbReference>
<dbReference type="GO" id="GO:0005737">
    <property type="term" value="C:cytoplasm"/>
    <property type="evidence" value="ECO:0007669"/>
    <property type="project" value="UniProtKB-UniRule"/>
</dbReference>
<sequence>MWFKNLQLYRFTAPFTLTADDLEQHLNEHPFKPCGKLDPSQYGWVAPMGPDFTPLVHAGNGCLMICARKEEKVLPATVVREKVGERARAIEIEEGRRVYRKERDNLKEEIIQDCLPRAFTRSSRTYAYIAPAAGWLLVDAASPKKAEELTSFLRQSITSLPVVPPQVADTPALMMSDWLRGNAVPADLQLGDECELREPGDEGGIIRCKRQDLTSEEILLHLEAGKQVVKIAVEWDEQLSCMLAEDLSIKRLKFADKLVSEGADAGDGDAAAQFDADFALMSAALNAFLPRLLSFFGGPKAAAV</sequence>
<keyword evidence="4 6" id="KW-0963">Cytoplasm</keyword>
<dbReference type="HAMAP" id="MF_00194">
    <property type="entry name" value="RdgC"/>
    <property type="match status" value="1"/>
</dbReference>
<evidence type="ECO:0000313" key="8">
    <source>
        <dbReference type="Proteomes" id="UP000319732"/>
    </source>
</evidence>
<dbReference type="PANTHER" id="PTHR38103:SF1">
    <property type="entry name" value="RECOMBINATION-ASSOCIATED PROTEIN RDGC"/>
    <property type="match status" value="1"/>
</dbReference>
<dbReference type="NCBIfam" id="NF001462">
    <property type="entry name" value="PRK00321.1-3"/>
    <property type="match status" value="1"/>
</dbReference>
<evidence type="ECO:0000256" key="4">
    <source>
        <dbReference type="ARBA" id="ARBA00022490"/>
    </source>
</evidence>
<dbReference type="AlphaFoldDB" id="A0A545TNX3"/>
<comment type="subcellular location">
    <subcellularLocation>
        <location evidence="1 6">Cytoplasm</location>
        <location evidence="1 6">Nucleoid</location>
    </subcellularLocation>
</comment>
<accession>A0A545TNX3</accession>
<evidence type="ECO:0000256" key="5">
    <source>
        <dbReference type="ARBA" id="ARBA00023172"/>
    </source>
</evidence>
<dbReference type="GO" id="GO:0006310">
    <property type="term" value="P:DNA recombination"/>
    <property type="evidence" value="ECO:0007669"/>
    <property type="project" value="UniProtKB-UniRule"/>
</dbReference>
<protein>
    <recommendedName>
        <fullName evidence="3 6">Recombination-associated protein RdgC</fullName>
    </recommendedName>
</protein>
<comment type="caution">
    <text evidence="7">The sequence shown here is derived from an EMBL/GenBank/DDBJ whole genome shotgun (WGS) entry which is preliminary data.</text>
</comment>
<organism evidence="7 8">
    <name type="scientific">Exilibacterium tricleocarpae</name>
    <dbReference type="NCBI Taxonomy" id="2591008"/>
    <lineage>
        <taxon>Bacteria</taxon>
        <taxon>Pseudomonadati</taxon>
        <taxon>Pseudomonadota</taxon>
        <taxon>Gammaproteobacteria</taxon>
        <taxon>Cellvibrionales</taxon>
        <taxon>Cellvibrionaceae</taxon>
        <taxon>Exilibacterium</taxon>
    </lineage>
</organism>
<dbReference type="InterPro" id="IPR007476">
    <property type="entry name" value="RdgC"/>
</dbReference>
<evidence type="ECO:0000256" key="6">
    <source>
        <dbReference type="HAMAP-Rule" id="MF_00194"/>
    </source>
</evidence>
<keyword evidence="8" id="KW-1185">Reference proteome</keyword>
<gene>
    <name evidence="6 7" type="primary">rdgC</name>
    <name evidence="7" type="ORF">FKG94_12695</name>
</gene>
<dbReference type="RefSeq" id="WP_142904706.1">
    <property type="nucleotide sequence ID" value="NZ_ML660093.1"/>
</dbReference>
<evidence type="ECO:0000256" key="1">
    <source>
        <dbReference type="ARBA" id="ARBA00004453"/>
    </source>
</evidence>
<evidence type="ECO:0000256" key="3">
    <source>
        <dbReference type="ARBA" id="ARBA00022296"/>
    </source>
</evidence>
<dbReference type="GO" id="GO:0000018">
    <property type="term" value="P:regulation of DNA recombination"/>
    <property type="evidence" value="ECO:0007669"/>
    <property type="project" value="TreeGrafter"/>
</dbReference>
<dbReference type="OrthoDB" id="5290530at2"/>
<reference evidence="7 8" key="1">
    <citation type="submission" date="2019-06" db="EMBL/GenBank/DDBJ databases">
        <title>Whole genome sequence for Cellvibrionaceae sp. R142.</title>
        <authorList>
            <person name="Wang G."/>
        </authorList>
    </citation>
    <scope>NUCLEOTIDE SEQUENCE [LARGE SCALE GENOMIC DNA]</scope>
    <source>
        <strain evidence="7 8">R142</strain>
    </source>
</reference>
<evidence type="ECO:0000313" key="7">
    <source>
        <dbReference type="EMBL" id="TQV78871.1"/>
    </source>
</evidence>
<proteinExistence type="inferred from homology"/>
<keyword evidence="5 6" id="KW-0233">DNA recombination</keyword>
<evidence type="ECO:0000256" key="2">
    <source>
        <dbReference type="ARBA" id="ARBA00008657"/>
    </source>
</evidence>
<dbReference type="Pfam" id="PF04381">
    <property type="entry name" value="RdgC"/>
    <property type="match status" value="1"/>
</dbReference>
<dbReference type="EMBL" id="VHSG01000012">
    <property type="protein sequence ID" value="TQV78871.1"/>
    <property type="molecule type" value="Genomic_DNA"/>
</dbReference>
<dbReference type="PANTHER" id="PTHR38103">
    <property type="entry name" value="RECOMBINATION-ASSOCIATED PROTEIN RDGC"/>
    <property type="match status" value="1"/>
</dbReference>
<dbReference type="Proteomes" id="UP000319732">
    <property type="component" value="Unassembled WGS sequence"/>
</dbReference>
<dbReference type="GO" id="GO:0043590">
    <property type="term" value="C:bacterial nucleoid"/>
    <property type="evidence" value="ECO:0007669"/>
    <property type="project" value="TreeGrafter"/>
</dbReference>
<comment type="similarity">
    <text evidence="2 6">Belongs to the RdgC family.</text>
</comment>
<comment type="function">
    <text evidence="6">May be involved in recombination.</text>
</comment>